<sequence>MKFTFLLSLFTTSTAFILPSLPTTTVRGESTKLDVQLPVDPWSDPIPTTSTTDVPLLLPSSNFFSSLKKVSPYAAHALTPISYTPDLDPTLVTEFEPDLQWQTIESHSKNTNKPCYKIEKARFGPGVEVLRFRSKIQGYADSKKFADMIMTTAERSKWDEQLDEVYQSHEIGVERFKSVGEWGECRMLGVGYCKTKKAVGGMISPREQLTICGILEGIGGSVIWGVEAPPQLDHLFPEGERKVRASTDLFGTTLIQQGDHFEVEYVLKLDIGGKVPGWTTGPVVVKTVKELFKFAKDKFGREREVGEEMVRKRVEMVREEFELLIPQ</sequence>
<feature type="signal peptide" evidence="1">
    <location>
        <begin position="1"/>
        <end position="15"/>
    </location>
</feature>
<accession>A0A9W6ZAB7</accession>
<gene>
    <name evidence="2" type="ORF">TrLO_g4560</name>
</gene>
<evidence type="ECO:0000313" key="3">
    <source>
        <dbReference type="Proteomes" id="UP001165122"/>
    </source>
</evidence>
<dbReference type="AlphaFoldDB" id="A0A9W6ZAB7"/>
<feature type="chain" id="PRO_5040907853" description="START domain-containing protein" evidence="1">
    <location>
        <begin position="16"/>
        <end position="327"/>
    </location>
</feature>
<protein>
    <recommendedName>
        <fullName evidence="4">START domain-containing protein</fullName>
    </recommendedName>
</protein>
<keyword evidence="1" id="KW-0732">Signal</keyword>
<proteinExistence type="predicted"/>
<comment type="caution">
    <text evidence="2">The sequence shown here is derived from an EMBL/GenBank/DDBJ whole genome shotgun (WGS) entry which is preliminary data.</text>
</comment>
<dbReference type="EMBL" id="BRXW01000367">
    <property type="protein sequence ID" value="GMH48531.1"/>
    <property type="molecule type" value="Genomic_DNA"/>
</dbReference>
<dbReference type="Proteomes" id="UP001165122">
    <property type="component" value="Unassembled WGS sequence"/>
</dbReference>
<organism evidence="2 3">
    <name type="scientific">Triparma laevis f. longispina</name>
    <dbReference type="NCBI Taxonomy" id="1714387"/>
    <lineage>
        <taxon>Eukaryota</taxon>
        <taxon>Sar</taxon>
        <taxon>Stramenopiles</taxon>
        <taxon>Ochrophyta</taxon>
        <taxon>Bolidophyceae</taxon>
        <taxon>Parmales</taxon>
        <taxon>Triparmaceae</taxon>
        <taxon>Triparma</taxon>
    </lineage>
</organism>
<keyword evidence="3" id="KW-1185">Reference proteome</keyword>
<dbReference type="InterPro" id="IPR023393">
    <property type="entry name" value="START-like_dom_sf"/>
</dbReference>
<name>A0A9W6ZAB7_9STRA</name>
<dbReference type="SUPFAM" id="SSF55961">
    <property type="entry name" value="Bet v1-like"/>
    <property type="match status" value="1"/>
</dbReference>
<dbReference type="OrthoDB" id="38621at2759"/>
<dbReference type="Gene3D" id="3.30.530.20">
    <property type="match status" value="1"/>
</dbReference>
<evidence type="ECO:0008006" key="4">
    <source>
        <dbReference type="Google" id="ProtNLM"/>
    </source>
</evidence>
<evidence type="ECO:0000313" key="2">
    <source>
        <dbReference type="EMBL" id="GMH48531.1"/>
    </source>
</evidence>
<evidence type="ECO:0000256" key="1">
    <source>
        <dbReference type="SAM" id="SignalP"/>
    </source>
</evidence>
<reference evidence="3" key="1">
    <citation type="journal article" date="2023" name="Commun. Biol.">
        <title>Genome analysis of Parmales, the sister group of diatoms, reveals the evolutionary specialization of diatoms from phago-mixotrophs to photoautotrophs.</title>
        <authorList>
            <person name="Ban H."/>
            <person name="Sato S."/>
            <person name="Yoshikawa S."/>
            <person name="Yamada K."/>
            <person name="Nakamura Y."/>
            <person name="Ichinomiya M."/>
            <person name="Sato N."/>
            <person name="Blanc-Mathieu R."/>
            <person name="Endo H."/>
            <person name="Kuwata A."/>
            <person name="Ogata H."/>
        </authorList>
    </citation>
    <scope>NUCLEOTIDE SEQUENCE [LARGE SCALE GENOMIC DNA]</scope>
    <source>
        <strain evidence="3">NIES 3700</strain>
    </source>
</reference>